<organism evidence="3 4">
    <name type="scientific">Mycoplasmopsis citelli</name>
    <dbReference type="NCBI Taxonomy" id="171281"/>
    <lineage>
        <taxon>Bacteria</taxon>
        <taxon>Bacillati</taxon>
        <taxon>Mycoplasmatota</taxon>
        <taxon>Mycoplasmoidales</taxon>
        <taxon>Metamycoplasmataceae</taxon>
        <taxon>Mycoplasmopsis</taxon>
    </lineage>
</organism>
<keyword evidence="1" id="KW-0547">Nucleotide-binding</keyword>
<keyword evidence="4" id="KW-1185">Reference proteome</keyword>
<evidence type="ECO:0000313" key="4">
    <source>
        <dbReference type="Proteomes" id="UP000290985"/>
    </source>
</evidence>
<proteinExistence type="predicted"/>
<dbReference type="AlphaFoldDB" id="A0A449B157"/>
<dbReference type="GO" id="GO:0015937">
    <property type="term" value="P:coenzyme A biosynthetic process"/>
    <property type="evidence" value="ECO:0007669"/>
    <property type="project" value="InterPro"/>
</dbReference>
<dbReference type="SUPFAM" id="SSF52540">
    <property type="entry name" value="P-loop containing nucleoside triphosphate hydrolases"/>
    <property type="match status" value="1"/>
</dbReference>
<dbReference type="Gene3D" id="3.40.50.300">
    <property type="entry name" value="P-loop containing nucleotide triphosphate hydrolases"/>
    <property type="match status" value="1"/>
</dbReference>
<evidence type="ECO:0000256" key="1">
    <source>
        <dbReference type="ARBA" id="ARBA00022741"/>
    </source>
</evidence>
<dbReference type="EMBL" id="LR215036">
    <property type="protein sequence ID" value="VEU74332.1"/>
    <property type="molecule type" value="Genomic_DNA"/>
</dbReference>
<keyword evidence="2" id="KW-0067">ATP-binding</keyword>
<sequence>MVAICGTICSGKSTLLAKLQAKGFKVFNSDEFVNEIYESIEFINEIKYSKLKVILSDNLIDKKKILNLIKNNYALFKELEQKVHQKIYEHLLQNNYDYAEIPVLNSEHANFLNIIKEIIVVNLTFEIRENFCKKRNINSKKFLLLNNMNNLSFLKDKSFKKIKQIWLNSIEEIEEFLSK</sequence>
<gene>
    <name evidence="3" type="ORF">NCTC10181_00167</name>
</gene>
<dbReference type="InterPro" id="IPR027417">
    <property type="entry name" value="P-loop_NTPase"/>
</dbReference>
<dbReference type="Pfam" id="PF01121">
    <property type="entry name" value="CoaE"/>
    <property type="match status" value="1"/>
</dbReference>
<dbReference type="OrthoDB" id="399073at2"/>
<dbReference type="KEGG" id="mcit:NCTC10181_00167"/>
<name>A0A449B157_9BACT</name>
<protein>
    <submittedName>
        <fullName evidence="3">Dephospho-CoA kinase</fullName>
    </submittedName>
</protein>
<accession>A0A449B157</accession>
<keyword evidence="3" id="KW-0418">Kinase</keyword>
<evidence type="ECO:0000313" key="3">
    <source>
        <dbReference type="EMBL" id="VEU74332.1"/>
    </source>
</evidence>
<dbReference type="RefSeq" id="WP_129725172.1">
    <property type="nucleotide sequence ID" value="NZ_LR215036.1"/>
</dbReference>
<evidence type="ECO:0000256" key="2">
    <source>
        <dbReference type="ARBA" id="ARBA00022840"/>
    </source>
</evidence>
<reference evidence="3 4" key="1">
    <citation type="submission" date="2019-01" db="EMBL/GenBank/DDBJ databases">
        <authorList>
            <consortium name="Pathogen Informatics"/>
        </authorList>
    </citation>
    <scope>NUCLEOTIDE SEQUENCE [LARGE SCALE GENOMIC DNA]</scope>
    <source>
        <strain evidence="3 4">NCTC10181</strain>
    </source>
</reference>
<dbReference type="InterPro" id="IPR001977">
    <property type="entry name" value="Depp_CoAkinase"/>
</dbReference>
<dbReference type="GO" id="GO:0004140">
    <property type="term" value="F:dephospho-CoA kinase activity"/>
    <property type="evidence" value="ECO:0007669"/>
    <property type="project" value="InterPro"/>
</dbReference>
<dbReference type="Proteomes" id="UP000290985">
    <property type="component" value="Chromosome"/>
</dbReference>
<keyword evidence="3" id="KW-0808">Transferase</keyword>
<dbReference type="GO" id="GO:0005524">
    <property type="term" value="F:ATP binding"/>
    <property type="evidence" value="ECO:0007669"/>
    <property type="project" value="UniProtKB-KW"/>
</dbReference>